<dbReference type="RefSeq" id="WP_085938284.1">
    <property type="nucleotide sequence ID" value="NZ_FUWJ01000025.1"/>
</dbReference>
<dbReference type="Gene3D" id="1.10.1470.10">
    <property type="entry name" value="YjbJ"/>
    <property type="match status" value="1"/>
</dbReference>
<dbReference type="OrthoDB" id="7376555at2"/>
<sequence>MTTGTSSHSSTTNPDREDVLNEVARKWTKFSKRDLTNITTNDQLIGEIVKKYNIKKEAAQREVHILMDGRNLTP</sequence>
<evidence type="ECO:0000313" key="2">
    <source>
        <dbReference type="Proteomes" id="UP000190092"/>
    </source>
</evidence>
<dbReference type="EMBL" id="FUWJ01000025">
    <property type="protein sequence ID" value="SKA42032.1"/>
    <property type="molecule type" value="Genomic_DNA"/>
</dbReference>
<protein>
    <submittedName>
        <fullName evidence="1">Uncharacterized protein</fullName>
    </submittedName>
</protein>
<dbReference type="AlphaFoldDB" id="A0A1T4TNP1"/>
<reference evidence="2" key="1">
    <citation type="submission" date="2017-02" db="EMBL/GenBank/DDBJ databases">
        <authorList>
            <person name="Varghese N."/>
            <person name="Submissions S."/>
        </authorList>
    </citation>
    <scope>NUCLEOTIDE SEQUENCE [LARGE SCALE GENOMIC DNA]</scope>
    <source>
        <strain evidence="2">ATCC 27094</strain>
    </source>
</reference>
<keyword evidence="2" id="KW-1185">Reference proteome</keyword>
<dbReference type="InterPro" id="IPR036629">
    <property type="entry name" value="YjbJ_sf"/>
</dbReference>
<name>A0A1T4TNP1_9HYPH</name>
<evidence type="ECO:0000313" key="1">
    <source>
        <dbReference type="EMBL" id="SKA42032.1"/>
    </source>
</evidence>
<proteinExistence type="predicted"/>
<organism evidence="1 2">
    <name type="scientific">Enhydrobacter aerosaccus</name>
    <dbReference type="NCBI Taxonomy" id="225324"/>
    <lineage>
        <taxon>Bacteria</taxon>
        <taxon>Pseudomonadati</taxon>
        <taxon>Pseudomonadota</taxon>
        <taxon>Alphaproteobacteria</taxon>
        <taxon>Hyphomicrobiales</taxon>
        <taxon>Enhydrobacter</taxon>
    </lineage>
</organism>
<gene>
    <name evidence="1" type="ORF">SAMN02745126_06560</name>
</gene>
<dbReference type="Proteomes" id="UP000190092">
    <property type="component" value="Unassembled WGS sequence"/>
</dbReference>
<accession>A0A1T4TNP1</accession>